<evidence type="ECO:0000313" key="2">
    <source>
        <dbReference type="Proteomes" id="UP001597282"/>
    </source>
</evidence>
<proteinExistence type="predicted"/>
<organism evidence="1 2">
    <name type="scientific">Kroppenstedtia sanguinis</name>
    <dbReference type="NCBI Taxonomy" id="1380684"/>
    <lineage>
        <taxon>Bacteria</taxon>
        <taxon>Bacillati</taxon>
        <taxon>Bacillota</taxon>
        <taxon>Bacilli</taxon>
        <taxon>Bacillales</taxon>
        <taxon>Thermoactinomycetaceae</taxon>
        <taxon>Kroppenstedtia</taxon>
    </lineage>
</organism>
<comment type="caution">
    <text evidence="1">The sequence shown here is derived from an EMBL/GenBank/DDBJ whole genome shotgun (WGS) entry which is preliminary data.</text>
</comment>
<dbReference type="Proteomes" id="UP001597282">
    <property type="component" value="Unassembled WGS sequence"/>
</dbReference>
<keyword evidence="2" id="KW-1185">Reference proteome</keyword>
<reference evidence="2" key="1">
    <citation type="journal article" date="2019" name="Int. J. Syst. Evol. Microbiol.">
        <title>The Global Catalogue of Microorganisms (GCM) 10K type strain sequencing project: providing services to taxonomists for standard genome sequencing and annotation.</title>
        <authorList>
            <consortium name="The Broad Institute Genomics Platform"/>
            <consortium name="The Broad Institute Genome Sequencing Center for Infectious Disease"/>
            <person name="Wu L."/>
            <person name="Ma J."/>
        </authorList>
    </citation>
    <scope>NUCLEOTIDE SEQUENCE [LARGE SCALE GENOMIC DNA]</scope>
    <source>
        <strain evidence="2">S1</strain>
    </source>
</reference>
<accession>A0ABW4CA96</accession>
<protein>
    <submittedName>
        <fullName evidence="1">Uncharacterized protein</fullName>
    </submittedName>
</protein>
<dbReference type="RefSeq" id="WP_429246997.1">
    <property type="nucleotide sequence ID" value="NZ_JBNPXF010000020.1"/>
</dbReference>
<gene>
    <name evidence="1" type="ORF">ACFQ4Y_08765</name>
</gene>
<evidence type="ECO:0000313" key="1">
    <source>
        <dbReference type="EMBL" id="MFD1427026.1"/>
    </source>
</evidence>
<sequence length="89" mass="10440">MDTVLYNESIYQLNEELGRNCGVIEMDDNQGRKLYHHLVGCLELTSEQKQILWDELQNWFGTNPEEYAEPPETEESAKEQVLQLIHRMG</sequence>
<dbReference type="EMBL" id="JBHTNU010000007">
    <property type="protein sequence ID" value="MFD1427026.1"/>
    <property type="molecule type" value="Genomic_DNA"/>
</dbReference>
<name>A0ABW4CA96_9BACL</name>